<dbReference type="AlphaFoldDB" id="A5BJJ1"/>
<feature type="compositionally biased region" description="Polar residues" evidence="1">
    <location>
        <begin position="335"/>
        <end position="344"/>
    </location>
</feature>
<organism evidence="2">
    <name type="scientific">Vitis vinifera</name>
    <name type="common">Grape</name>
    <dbReference type="NCBI Taxonomy" id="29760"/>
    <lineage>
        <taxon>Eukaryota</taxon>
        <taxon>Viridiplantae</taxon>
        <taxon>Streptophyta</taxon>
        <taxon>Embryophyta</taxon>
        <taxon>Tracheophyta</taxon>
        <taxon>Spermatophyta</taxon>
        <taxon>Magnoliopsida</taxon>
        <taxon>eudicotyledons</taxon>
        <taxon>Gunneridae</taxon>
        <taxon>Pentapetalae</taxon>
        <taxon>rosids</taxon>
        <taxon>Vitales</taxon>
        <taxon>Vitaceae</taxon>
        <taxon>Viteae</taxon>
        <taxon>Vitis</taxon>
    </lineage>
</organism>
<feature type="region of interest" description="Disordered" evidence="1">
    <location>
        <begin position="322"/>
        <end position="346"/>
    </location>
</feature>
<proteinExistence type="predicted"/>
<protein>
    <submittedName>
        <fullName evidence="2">Uncharacterized protein</fullName>
    </submittedName>
</protein>
<reference evidence="2" key="1">
    <citation type="journal article" date="2007" name="PLoS ONE">
        <title>The first genome sequence of an elite grapevine cultivar (Pinot noir Vitis vinifera L.): coping with a highly heterozygous genome.</title>
        <authorList>
            <person name="Velasco R."/>
            <person name="Zharkikh A."/>
            <person name="Troggio M."/>
            <person name="Cartwright D.A."/>
            <person name="Cestaro A."/>
            <person name="Pruss D."/>
            <person name="Pindo M."/>
            <person name="FitzGerald L.M."/>
            <person name="Vezzulli S."/>
            <person name="Reid J."/>
            <person name="Malacarne G."/>
            <person name="Iliev D."/>
            <person name="Coppola G."/>
            <person name="Wardell B."/>
            <person name="Micheletti D."/>
            <person name="Macalma T."/>
            <person name="Facci M."/>
            <person name="Mitchell J.T."/>
            <person name="Perazzolli M."/>
            <person name="Eldredge G."/>
            <person name="Gatto P."/>
            <person name="Oyzerski R."/>
            <person name="Moretto M."/>
            <person name="Gutin N."/>
            <person name="Stefanini M."/>
            <person name="Chen Y."/>
            <person name="Segala C."/>
            <person name="Davenport C."/>
            <person name="Dematte L."/>
            <person name="Mraz A."/>
            <person name="Battilana J."/>
            <person name="Stormo K."/>
            <person name="Costa F."/>
            <person name="Tao Q."/>
            <person name="Si-Ammour A."/>
            <person name="Harkins T."/>
            <person name="Lackey A."/>
            <person name="Perbost C."/>
            <person name="Taillon B."/>
            <person name="Stella A."/>
            <person name="Solovyev V."/>
            <person name="Fawcett J.A."/>
            <person name="Sterck L."/>
            <person name="Vandepoele K."/>
            <person name="Grando S.M."/>
            <person name="Toppo S."/>
            <person name="Moser C."/>
            <person name="Lanchbury J."/>
            <person name="Bogden R."/>
            <person name="Skolnick M."/>
            <person name="Sgaramella V."/>
            <person name="Bhatnagar S.K."/>
            <person name="Fontana P."/>
            <person name="Gutin A."/>
            <person name="Van de Peer Y."/>
            <person name="Salamini F."/>
            <person name="Viola R."/>
        </authorList>
    </citation>
    <scope>NUCLEOTIDE SEQUENCE</scope>
</reference>
<feature type="compositionally biased region" description="Pro residues" evidence="1">
    <location>
        <begin position="84"/>
        <end position="114"/>
    </location>
</feature>
<gene>
    <name evidence="2" type="ORF">VITISV_010532</name>
</gene>
<dbReference type="EMBL" id="AM461653">
    <property type="protein sequence ID" value="CAN61431.1"/>
    <property type="molecule type" value="Genomic_DNA"/>
</dbReference>
<evidence type="ECO:0000256" key="1">
    <source>
        <dbReference type="SAM" id="MobiDB-lite"/>
    </source>
</evidence>
<evidence type="ECO:0000313" key="2">
    <source>
        <dbReference type="EMBL" id="CAN61431.1"/>
    </source>
</evidence>
<feature type="region of interest" description="Disordered" evidence="1">
    <location>
        <begin position="1"/>
        <end position="117"/>
    </location>
</feature>
<accession>A5BJJ1</accession>
<sequence>MARTRGAKSSSPSSCKRVPRGEPVPEPTSEPPQQKVVSPPAKPAPQKPPARRYLTRSGGRPLQKRARVESSEPIDLTEQSLEPSPVPSPVPSPIPSPAPPVEPQEPQPPLPKPQNPSEIAPEAVIRRSMLTQPPIEGNLDCRARPFQSELCFDTATFQLRPELADSFRLLRRYHMEQLLAPRDFFYPRVAMDFYQSMTTKQHWTQRRGVLLEALFKISEGYFFGPHHLIIAALLYFEEKVHKKKLLQRADAIPLLFPRLLCQILEHLGYSTEPQLERKRIFREVFTLDKWNNMTAYRVEQPEHPQPAARRASPRHIPEGIPIASPAIPRAPPVTPASSKPSTSAEPRMVIPISEYRELCRSLQTLTASQSSLAQEMAAIRACQEQMLATQAQHTTILR</sequence>
<name>A5BJJ1_VITVI</name>